<dbReference type="InterPro" id="IPR011042">
    <property type="entry name" value="6-blade_b-propeller_TolB-like"/>
</dbReference>
<comment type="caution">
    <text evidence="2">The sequence shown here is derived from an EMBL/GenBank/DDBJ whole genome shotgun (WGS) entry which is preliminary data.</text>
</comment>
<dbReference type="Proteomes" id="UP000245618">
    <property type="component" value="Unassembled WGS sequence"/>
</dbReference>
<dbReference type="SUPFAM" id="SSF101898">
    <property type="entry name" value="NHL repeat"/>
    <property type="match status" value="1"/>
</dbReference>
<feature type="chain" id="PRO_5015483320" description="SMP-30/Gluconolactonase/LRE-like region domain-containing protein" evidence="1">
    <location>
        <begin position="19"/>
        <end position="709"/>
    </location>
</feature>
<evidence type="ECO:0000256" key="1">
    <source>
        <dbReference type="SAM" id="SignalP"/>
    </source>
</evidence>
<evidence type="ECO:0008006" key="4">
    <source>
        <dbReference type="Google" id="ProtNLM"/>
    </source>
</evidence>
<keyword evidence="3" id="KW-1185">Reference proteome</keyword>
<feature type="signal peptide" evidence="1">
    <location>
        <begin position="1"/>
        <end position="18"/>
    </location>
</feature>
<evidence type="ECO:0000313" key="3">
    <source>
        <dbReference type="Proteomes" id="UP000245618"/>
    </source>
</evidence>
<sequence length="709" mass="74049">MKKILLSLLLFVAIATQGQTHTIASQLKLGTVNQGTSNDSVLVRGVDKLVKFIPRSQFVSPAAPIPTLQQVLLQGGYTIENIFMNGGHIVSYQVEDGINYSSQLGNKGFTLQNDFNNGYTSYSREFIKAGTTSPEIYNKLLLSNRVASGEALYSFDPNKIAGNYTIVTKDEIPNLIPSVDYLTPTGNASGLTNFPILNQNTTGVASNITGNILQSQVTNLVSDLSAKQSTLISGANIKTLNGTSILGSGNLVVSPGTSISGGTSNRVPKFNATGDNIVNSSITDTGALVTIANPTEINSGVSGTSGLKFTNLTSIPSPATSNYGLTGTYPHRMVVTNDGTLYVADRADGTISKITPAGVSTVFATPGGVYLSGLLFDSLGNLFVTNRSLNVIHKILPDGTVTTFATLPAGSLLTTIKDSSDNLYVARVVGSNSSYIDKITPAGVLTLYSTVGTGSTTFGGLVDMALNPTTGDIFTVHIGSGSIYKISTAGVSTYFASTNSQECYVIKFDNNTNNLYSYGLATSTSLLKTNMSGITSLLSTVGGGFDLNLDSLGNIYTIGNSATNITKTTPAGVSTIIGTTGANPRCIAVDINRTVYSANRTPRNITKITQPTNRDVLALDNLGNVTVNSNIVTDAGGLAYAPNANNTLIGAEISGKSLITKEYLGAKIGTTAPASATDTGTTGDIRVVPGYVYWCIATNTWVRTAGTTF</sequence>
<proteinExistence type="predicted"/>
<organism evidence="2 3">
    <name type="scientific">Flavobacterium laiguense</name>
    <dbReference type="NCBI Taxonomy" id="2169409"/>
    <lineage>
        <taxon>Bacteria</taxon>
        <taxon>Pseudomonadati</taxon>
        <taxon>Bacteroidota</taxon>
        <taxon>Flavobacteriia</taxon>
        <taxon>Flavobacteriales</taxon>
        <taxon>Flavobacteriaceae</taxon>
        <taxon>Flavobacterium</taxon>
    </lineage>
</organism>
<dbReference type="SUPFAM" id="SSF63829">
    <property type="entry name" value="Calcium-dependent phosphotriesterase"/>
    <property type="match status" value="1"/>
</dbReference>
<dbReference type="EMBL" id="QCZH01000002">
    <property type="protein sequence ID" value="PWA10986.1"/>
    <property type="molecule type" value="Genomic_DNA"/>
</dbReference>
<dbReference type="RefSeq" id="WP_116760796.1">
    <property type="nucleotide sequence ID" value="NZ_QCZH01000002.1"/>
</dbReference>
<dbReference type="AlphaFoldDB" id="A0A2U1K0H3"/>
<keyword evidence="1" id="KW-0732">Signal</keyword>
<reference evidence="2 3" key="1">
    <citation type="submission" date="2018-04" db="EMBL/GenBank/DDBJ databases">
        <title>Flavobacterium sp. nov., isolated from glacier ice.</title>
        <authorList>
            <person name="Liu Q."/>
            <person name="Xin Y.-H."/>
        </authorList>
    </citation>
    <scope>NUCLEOTIDE SEQUENCE [LARGE SCALE GENOMIC DNA]</scope>
    <source>
        <strain evidence="2 3">LB2P30</strain>
    </source>
</reference>
<dbReference type="Gene3D" id="2.120.10.30">
    <property type="entry name" value="TolB, C-terminal domain"/>
    <property type="match status" value="2"/>
</dbReference>
<dbReference type="OrthoDB" id="1235206at2"/>
<name>A0A2U1K0H3_9FLAO</name>
<protein>
    <recommendedName>
        <fullName evidence="4">SMP-30/Gluconolactonase/LRE-like region domain-containing protein</fullName>
    </recommendedName>
</protein>
<gene>
    <name evidence="2" type="ORF">DB891_03905</name>
</gene>
<accession>A0A2U1K0H3</accession>
<evidence type="ECO:0000313" key="2">
    <source>
        <dbReference type="EMBL" id="PWA10986.1"/>
    </source>
</evidence>